<dbReference type="EMBL" id="JPGK01000003">
    <property type="protein sequence ID" value="KGA94319.1"/>
    <property type="molecule type" value="Genomic_DNA"/>
</dbReference>
<proteinExistence type="predicted"/>
<dbReference type="Proteomes" id="UP000029452">
    <property type="component" value="Unassembled WGS sequence"/>
</dbReference>
<protein>
    <submittedName>
        <fullName evidence="1">Uncharacterized protein</fullName>
    </submittedName>
</protein>
<sequence length="48" mass="5625">MFQKILFFLSISLNPAVSSLYVAGFIQHTGIRKTSHARMGYKFWQWNC</sequence>
<comment type="caution">
    <text evidence="1">The sequence shown here is derived from an EMBL/GenBank/DDBJ whole genome shotgun (WGS) entry which is preliminary data.</text>
</comment>
<gene>
    <name evidence="1" type="ORF">LptCag_1082</name>
</gene>
<name>A0A094X6Z0_9BACT</name>
<dbReference type="PATRIC" id="fig|178606.4.peg.891"/>
<evidence type="ECO:0000313" key="1">
    <source>
        <dbReference type="EMBL" id="KGA94319.1"/>
    </source>
</evidence>
<reference evidence="1 2" key="1">
    <citation type="submission" date="2014-06" db="EMBL/GenBank/DDBJ databases">
        <title>Draft genome sequence of iron oxidizing acidophile Leptospirillum ferriphilum DSM14647.</title>
        <authorList>
            <person name="Cardenas J.P."/>
            <person name="Lazcano M."/>
            <person name="Ossandon F.J."/>
            <person name="Corbett M."/>
            <person name="Holmes D.S."/>
            <person name="Watkin E."/>
        </authorList>
    </citation>
    <scope>NUCLEOTIDE SEQUENCE [LARGE SCALE GENOMIC DNA]</scope>
    <source>
        <strain evidence="1 2">DSM 14647</strain>
    </source>
</reference>
<dbReference type="AlphaFoldDB" id="A0A094X6Z0"/>
<organism evidence="1 2">
    <name type="scientific">Leptospirillum ferriphilum</name>
    <dbReference type="NCBI Taxonomy" id="178606"/>
    <lineage>
        <taxon>Bacteria</taxon>
        <taxon>Pseudomonadati</taxon>
        <taxon>Nitrospirota</taxon>
        <taxon>Nitrospiria</taxon>
        <taxon>Nitrospirales</taxon>
        <taxon>Nitrospiraceae</taxon>
        <taxon>Leptospirillum</taxon>
    </lineage>
</organism>
<evidence type="ECO:0000313" key="2">
    <source>
        <dbReference type="Proteomes" id="UP000029452"/>
    </source>
</evidence>
<accession>A0A094X6Z0</accession>